<comment type="caution">
    <text evidence="1">The sequence shown here is derived from an EMBL/GenBank/DDBJ whole genome shotgun (WGS) entry which is preliminary data.</text>
</comment>
<sequence>MVWACAREGCERRRDRKAARAACFTPAGSACQNTSMSTNWVIFDMRTACQRIDGGVIEEPSACEAALAHDQSRRERRLQTIWHGPGTARHKSI</sequence>
<dbReference type="PROSITE" id="PS51257">
    <property type="entry name" value="PROKAR_LIPOPROTEIN"/>
    <property type="match status" value="1"/>
</dbReference>
<proteinExistence type="predicted"/>
<protein>
    <submittedName>
        <fullName evidence="1">Uncharacterized protein</fullName>
    </submittedName>
</protein>
<organism evidence="1 2">
    <name type="scientific">Labeo rohita</name>
    <name type="common">Indian major carp</name>
    <name type="synonym">Cyprinus rohita</name>
    <dbReference type="NCBI Taxonomy" id="84645"/>
    <lineage>
        <taxon>Eukaryota</taxon>
        <taxon>Metazoa</taxon>
        <taxon>Chordata</taxon>
        <taxon>Craniata</taxon>
        <taxon>Vertebrata</taxon>
        <taxon>Euteleostomi</taxon>
        <taxon>Actinopterygii</taxon>
        <taxon>Neopterygii</taxon>
        <taxon>Teleostei</taxon>
        <taxon>Ostariophysi</taxon>
        <taxon>Cypriniformes</taxon>
        <taxon>Cyprinidae</taxon>
        <taxon>Labeoninae</taxon>
        <taxon>Labeonini</taxon>
        <taxon>Labeo</taxon>
    </lineage>
</organism>
<dbReference type="EMBL" id="QBIY01011444">
    <property type="protein sequence ID" value="RXN31651.1"/>
    <property type="molecule type" value="Genomic_DNA"/>
</dbReference>
<reference evidence="1 2" key="1">
    <citation type="submission" date="2018-03" db="EMBL/GenBank/DDBJ databases">
        <title>Draft genome sequence of Rohu Carp (Labeo rohita).</title>
        <authorList>
            <person name="Das P."/>
            <person name="Kushwaha B."/>
            <person name="Joshi C.G."/>
            <person name="Kumar D."/>
            <person name="Nagpure N.S."/>
            <person name="Sahoo L."/>
            <person name="Das S.P."/>
            <person name="Bit A."/>
            <person name="Patnaik S."/>
            <person name="Meher P.K."/>
            <person name="Jayasankar P."/>
            <person name="Koringa P.G."/>
            <person name="Patel N.V."/>
            <person name="Hinsu A.T."/>
            <person name="Kumar R."/>
            <person name="Pandey M."/>
            <person name="Agarwal S."/>
            <person name="Srivastava S."/>
            <person name="Singh M."/>
            <person name="Iquebal M.A."/>
            <person name="Jaiswal S."/>
            <person name="Angadi U.B."/>
            <person name="Kumar N."/>
            <person name="Raza M."/>
            <person name="Shah T.M."/>
            <person name="Rai A."/>
            <person name="Jena J.K."/>
        </authorList>
    </citation>
    <scope>NUCLEOTIDE SEQUENCE [LARGE SCALE GENOMIC DNA]</scope>
    <source>
        <strain evidence="1">DASCIFA01</strain>
        <tissue evidence="1">Testis</tissue>
    </source>
</reference>
<dbReference type="AlphaFoldDB" id="A0A498NIH4"/>
<gene>
    <name evidence="1" type="ORF">ROHU_016768</name>
</gene>
<dbReference type="Proteomes" id="UP000290572">
    <property type="component" value="Unassembled WGS sequence"/>
</dbReference>
<accession>A0A498NIH4</accession>
<evidence type="ECO:0000313" key="2">
    <source>
        <dbReference type="Proteomes" id="UP000290572"/>
    </source>
</evidence>
<evidence type="ECO:0000313" key="1">
    <source>
        <dbReference type="EMBL" id="RXN31651.1"/>
    </source>
</evidence>
<keyword evidence="2" id="KW-1185">Reference proteome</keyword>
<name>A0A498NIH4_LABRO</name>